<proteinExistence type="inferred from homology"/>
<dbReference type="CDD" id="cd16012">
    <property type="entry name" value="ALP"/>
    <property type="match status" value="2"/>
</dbReference>
<keyword evidence="11" id="KW-0472">Membrane</keyword>
<keyword evidence="4" id="KW-0597">Phosphoprotein</keyword>
<dbReference type="NCBIfam" id="NF007810">
    <property type="entry name" value="PRK10518.1"/>
    <property type="match status" value="2"/>
</dbReference>
<gene>
    <name evidence="13" type="ORF">J2S36_000250</name>
</gene>
<dbReference type="PANTHER" id="PTHR11596">
    <property type="entry name" value="ALKALINE PHOSPHATASE"/>
    <property type="match status" value="1"/>
</dbReference>
<keyword evidence="11" id="KW-1133">Transmembrane helix</keyword>
<evidence type="ECO:0000256" key="8">
    <source>
        <dbReference type="ARBA" id="ARBA00022842"/>
    </source>
</evidence>
<keyword evidence="11" id="KW-0812">Transmembrane</keyword>
<feature type="chain" id="PRO_5046274188" evidence="12">
    <location>
        <begin position="31"/>
        <end position="1063"/>
    </location>
</feature>
<comment type="caution">
    <text evidence="13">The sequence shown here is derived from an EMBL/GenBank/DDBJ whole genome shotgun (WGS) entry which is preliminary data.</text>
</comment>
<dbReference type="InterPro" id="IPR018299">
    <property type="entry name" value="Alkaline_phosphatase_AS"/>
</dbReference>
<dbReference type="Pfam" id="PF00245">
    <property type="entry name" value="Alk_phosphatase"/>
    <property type="match status" value="2"/>
</dbReference>
<evidence type="ECO:0000256" key="3">
    <source>
        <dbReference type="ARBA" id="ARBA00005984"/>
    </source>
</evidence>
<keyword evidence="6 13" id="KW-0378">Hydrolase</keyword>
<dbReference type="SUPFAM" id="SSF53649">
    <property type="entry name" value="Alkaline phosphatase-like"/>
    <property type="match status" value="2"/>
</dbReference>
<accession>A0ABU1T011</accession>
<evidence type="ECO:0000313" key="13">
    <source>
        <dbReference type="EMBL" id="MDR6938707.1"/>
    </source>
</evidence>
<sequence>MFSKKKSVGVLTAGLTVAALSIVPQSVSFAEGESTFQKYNGPESCIAVDSSGKVKAPGPGDCAQFGKEGQQYTNARAKNVILLIGDGFGQQEITAARNYLKGAGGRFEGIDAFPMTGFYTHHSINRKDGKINYVTDSAASATAWTTGVKTYNGAIGVALDGKPVENILEMAKKHGMRTGNVTTSEIQDATPAALSAHALNRKCYSPEENSDSCTGEAFDKQWRQNGGLGSISEQILDLRADVTLGGGSKYFNQKVQADGEGRNPYVENTMKWAKDKSVLDNAKDNGFQVVTNADELSKITAANQDKPLLGLFHEKNMTTRNAPSKAKRGAGLAAPASCTKQDTKGEPELLAMTEKALELLDDPKSEKGFFLQVESASIDKRAHAADACGMIGEVERFDEVAKAALDFAAKDGETLVIMTADHSHSSQIIYDNSESVSPVTRLKTADGSSMSVAYGTIPADVIENDPKSSTQHTGAQLRVAAYGPGAENVIGQIDQTDVHFVMTNALGITKGGDQHKAVLGELAKGAQAKDVPATCYEISADGSVVPGAGDCAQFGKEGQGRDKSKAKNVVLFIGDGTGDSELTSGRNYLYGASGRLPGIDNLPFTGSYTTYALNKKTGVPDLVTDSAASATGWSAGVKTYNGALSVNLKGEPVPTLLELAKKQGLKTGNITTAEIQDATPAAFATHALNRKCYGPDEKENSKSCQGEDFKGQYRENGGLGSISEQLVDSRADITMGGGSKAFGQSVKKGGTWGGHKWTEGESVLDNAKAQGFQVVTTAEEFDKITEANQDKPVLGLFAEGNFPRNYTQTIPEVDGPKAPPVTCTNNAERPATIPSLAAMTTKSMDLLKNDKGFLLQVEGASIDKADHDADICGQIGELNELDLAVQAAREWVKQNNEPTLLIMTADHAHTSQIVAPGMLTSGRATTLNTVEGSKMTVNYATAASNDDKEALGGQTHTGAQLRVAAEGPGAGNVVGQIDQTDVHFVVANALGLYGGDTKIDLTPQWDKPSQYPQSGVGSGNIMIWVLVGGIVVALVAALAIVGSRRKAGVTQGAAGVTANNDEE</sequence>
<evidence type="ECO:0000313" key="14">
    <source>
        <dbReference type="Proteomes" id="UP001266099"/>
    </source>
</evidence>
<reference evidence="13 14" key="1">
    <citation type="submission" date="2023-07" db="EMBL/GenBank/DDBJ databases">
        <title>Sequencing the genomes of 1000 actinobacteria strains.</title>
        <authorList>
            <person name="Klenk H.-P."/>
        </authorList>
    </citation>
    <scope>NUCLEOTIDE SEQUENCE [LARGE SCALE GENOMIC DNA]</scope>
    <source>
        <strain evidence="13 14">DSM 15539</strain>
    </source>
</reference>
<evidence type="ECO:0000256" key="11">
    <source>
        <dbReference type="SAM" id="Phobius"/>
    </source>
</evidence>
<feature type="signal peptide" evidence="12">
    <location>
        <begin position="1"/>
        <end position="30"/>
    </location>
</feature>
<dbReference type="PRINTS" id="PR00113">
    <property type="entry name" value="ALKPHPHTASE"/>
</dbReference>
<feature type="transmembrane region" description="Helical" evidence="11">
    <location>
        <begin position="1021"/>
        <end position="1041"/>
    </location>
</feature>
<dbReference type="GO" id="GO:0004035">
    <property type="term" value="F:alkaline phosphatase activity"/>
    <property type="evidence" value="ECO:0007669"/>
    <property type="project" value="UniProtKB-EC"/>
</dbReference>
<evidence type="ECO:0000256" key="12">
    <source>
        <dbReference type="SAM" id="SignalP"/>
    </source>
</evidence>
<dbReference type="InterPro" id="IPR017850">
    <property type="entry name" value="Alkaline_phosphatase_core_sf"/>
</dbReference>
<keyword evidence="8" id="KW-0460">Magnesium</keyword>
<dbReference type="PROSITE" id="PS00123">
    <property type="entry name" value="ALKALINE_PHOSPHATASE"/>
    <property type="match status" value="2"/>
</dbReference>
<comment type="similarity">
    <text evidence="3 9">Belongs to the alkaline phosphatase family.</text>
</comment>
<evidence type="ECO:0000256" key="7">
    <source>
        <dbReference type="ARBA" id="ARBA00022833"/>
    </source>
</evidence>
<keyword evidence="5" id="KW-0479">Metal-binding</keyword>
<keyword evidence="14" id="KW-1185">Reference proteome</keyword>
<protein>
    <submittedName>
        <fullName evidence="13">Alkaline phosphatase</fullName>
        <ecNumber evidence="13">3.1.3.1</ecNumber>
    </submittedName>
</protein>
<keyword evidence="12" id="KW-0732">Signal</keyword>
<evidence type="ECO:0000256" key="1">
    <source>
        <dbReference type="ARBA" id="ARBA00001946"/>
    </source>
</evidence>
<evidence type="ECO:0000256" key="6">
    <source>
        <dbReference type="ARBA" id="ARBA00022801"/>
    </source>
</evidence>
<dbReference type="SMART" id="SM00098">
    <property type="entry name" value="alkPPc"/>
    <property type="match status" value="2"/>
</dbReference>
<comment type="cofactor">
    <cofactor evidence="2">
        <name>Zn(2+)</name>
        <dbReference type="ChEBI" id="CHEBI:29105"/>
    </cofactor>
</comment>
<dbReference type="EMBL" id="JAVDUJ010000001">
    <property type="protein sequence ID" value="MDR6938707.1"/>
    <property type="molecule type" value="Genomic_DNA"/>
</dbReference>
<evidence type="ECO:0000256" key="4">
    <source>
        <dbReference type="ARBA" id="ARBA00022553"/>
    </source>
</evidence>
<name>A0ABU1T011_9ACTO</name>
<keyword evidence="7" id="KW-0862">Zinc</keyword>
<dbReference type="Gene3D" id="3.40.720.10">
    <property type="entry name" value="Alkaline Phosphatase, subunit A"/>
    <property type="match status" value="2"/>
</dbReference>
<evidence type="ECO:0000256" key="10">
    <source>
        <dbReference type="SAM" id="MobiDB-lite"/>
    </source>
</evidence>
<organism evidence="13 14">
    <name type="scientific">Arcanobacterium hippocoleae</name>
    <dbReference type="NCBI Taxonomy" id="149017"/>
    <lineage>
        <taxon>Bacteria</taxon>
        <taxon>Bacillati</taxon>
        <taxon>Actinomycetota</taxon>
        <taxon>Actinomycetes</taxon>
        <taxon>Actinomycetales</taxon>
        <taxon>Actinomycetaceae</taxon>
        <taxon>Arcanobacterium</taxon>
    </lineage>
</organism>
<feature type="region of interest" description="Disordered" evidence="10">
    <location>
        <begin position="320"/>
        <end position="343"/>
    </location>
</feature>
<evidence type="ECO:0000256" key="5">
    <source>
        <dbReference type="ARBA" id="ARBA00022723"/>
    </source>
</evidence>
<dbReference type="Proteomes" id="UP001266099">
    <property type="component" value="Unassembled WGS sequence"/>
</dbReference>
<dbReference type="PANTHER" id="PTHR11596:SF5">
    <property type="entry name" value="ALKALINE PHOSPHATASE"/>
    <property type="match status" value="1"/>
</dbReference>
<dbReference type="RefSeq" id="WP_309954731.1">
    <property type="nucleotide sequence ID" value="NZ_CP136414.1"/>
</dbReference>
<evidence type="ECO:0000256" key="9">
    <source>
        <dbReference type="RuleBase" id="RU003946"/>
    </source>
</evidence>
<dbReference type="EC" id="3.1.3.1" evidence="13"/>
<comment type="cofactor">
    <cofactor evidence="1">
        <name>Mg(2+)</name>
        <dbReference type="ChEBI" id="CHEBI:18420"/>
    </cofactor>
</comment>
<evidence type="ECO:0000256" key="2">
    <source>
        <dbReference type="ARBA" id="ARBA00001947"/>
    </source>
</evidence>
<dbReference type="InterPro" id="IPR001952">
    <property type="entry name" value="Alkaline_phosphatase"/>
</dbReference>